<comment type="caution">
    <text evidence="1">The sequence shown here is derived from an EMBL/GenBank/DDBJ whole genome shotgun (WGS) entry which is preliminary data.</text>
</comment>
<keyword evidence="2" id="KW-1185">Reference proteome</keyword>
<evidence type="ECO:0000313" key="2">
    <source>
        <dbReference type="Proteomes" id="UP001163324"/>
    </source>
</evidence>
<proteinExistence type="predicted"/>
<organism evidence="1 2">
    <name type="scientific">Trichothecium roseum</name>
    <dbReference type="NCBI Taxonomy" id="47278"/>
    <lineage>
        <taxon>Eukaryota</taxon>
        <taxon>Fungi</taxon>
        <taxon>Dikarya</taxon>
        <taxon>Ascomycota</taxon>
        <taxon>Pezizomycotina</taxon>
        <taxon>Sordariomycetes</taxon>
        <taxon>Hypocreomycetidae</taxon>
        <taxon>Hypocreales</taxon>
        <taxon>Hypocreales incertae sedis</taxon>
        <taxon>Trichothecium</taxon>
    </lineage>
</organism>
<reference evidence="1" key="1">
    <citation type="submission" date="2022-10" db="EMBL/GenBank/DDBJ databases">
        <title>Complete Genome of Trichothecium roseum strain YXFP-22015, a Plant Pathogen Isolated from Citrus.</title>
        <authorList>
            <person name="Wang Y."/>
            <person name="Zhu L."/>
        </authorList>
    </citation>
    <scope>NUCLEOTIDE SEQUENCE</scope>
    <source>
        <strain evidence="1">YXFP-22015</strain>
    </source>
</reference>
<protein>
    <submittedName>
        <fullName evidence="1">Uncharacterized protein</fullName>
    </submittedName>
</protein>
<dbReference type="EMBL" id="CM047940">
    <property type="protein sequence ID" value="KAI9904640.1"/>
    <property type="molecule type" value="Genomic_DNA"/>
</dbReference>
<gene>
    <name evidence="1" type="ORF">N3K66_001169</name>
</gene>
<sequence length="594" mass="64543">MATTNHVGQRLSYDGALCTVRYVGEVAGTSATWLGVEWDDGGRGKHDGSHKGTRYFSCLSKSPTAASFIRPSRPAEKAQSFISALYEKYAADIGNEAAQVVISGKVAQEMGFDKIRRRQANVEELQNAIVDGLRVTHARDEGQRPITETCPAITTLELSRNLFEGFGPVVDICSELKGLRRLGFSGNRFLDVRNDAALRDCEDAFRSVEELGLQENLISWEELCHIATRFSSLSSLNLGTNQLSCFPEVPFYSLASTLTTLNLEFNEITALSQLSGITGLGALRNLHLKGNNIASLTTADATTAPVFPVSLQYLDLSYNEVGEWSFVDALPTHFPGMTGLRLAHNPVYNNAAGATSGDDSYAASSEEAHMTAIARLAPLKSLNFSTVSTTDRANAEMFYLSRIAKQLAAVPESAEHTVKAQHPRYEELCGIYGEPDVIRRDEINPAFLEARLVSVTFHGPGDLGKEMRRIPKSFDVYAVKGVAGRLFGLSPLGLRLIWETGEWDPVAGFYDSNNGGGGGGADDDEDSSDDEDVRDQAGENDEQAARAVEDKTGRWVKREVELKDGPRQLGYCVDGLDVTIRVETAAAFSSASSI</sequence>
<evidence type="ECO:0000313" key="1">
    <source>
        <dbReference type="EMBL" id="KAI9904640.1"/>
    </source>
</evidence>
<accession>A0ACC0VG00</accession>
<name>A0ACC0VG00_9HYPO</name>
<dbReference type="Proteomes" id="UP001163324">
    <property type="component" value="Chromosome 1"/>
</dbReference>